<evidence type="ECO:0000313" key="2">
    <source>
        <dbReference type="Proteomes" id="UP001207468"/>
    </source>
</evidence>
<gene>
    <name evidence="1" type="ORF">F5148DRAFT_1269607</name>
</gene>
<dbReference type="Proteomes" id="UP001207468">
    <property type="component" value="Unassembled WGS sequence"/>
</dbReference>
<organism evidence="1 2">
    <name type="scientific">Russula earlei</name>
    <dbReference type="NCBI Taxonomy" id="71964"/>
    <lineage>
        <taxon>Eukaryota</taxon>
        <taxon>Fungi</taxon>
        <taxon>Dikarya</taxon>
        <taxon>Basidiomycota</taxon>
        <taxon>Agaricomycotina</taxon>
        <taxon>Agaricomycetes</taxon>
        <taxon>Russulales</taxon>
        <taxon>Russulaceae</taxon>
        <taxon>Russula</taxon>
    </lineage>
</organism>
<keyword evidence="2" id="KW-1185">Reference proteome</keyword>
<evidence type="ECO:0000313" key="1">
    <source>
        <dbReference type="EMBL" id="KAI9432875.1"/>
    </source>
</evidence>
<protein>
    <submittedName>
        <fullName evidence="1">Ribonuclease H2, subunit C</fullName>
    </submittedName>
</protein>
<name>A0ACC0TRB2_9AGAM</name>
<proteinExistence type="predicted"/>
<dbReference type="EMBL" id="JAGFNK010001287">
    <property type="protein sequence ID" value="KAI9432875.1"/>
    <property type="molecule type" value="Genomic_DNA"/>
</dbReference>
<comment type="caution">
    <text evidence="1">The sequence shown here is derived from an EMBL/GenBank/DDBJ whole genome shotgun (WGS) entry which is preliminary data.</text>
</comment>
<reference evidence="1" key="1">
    <citation type="submission" date="2021-03" db="EMBL/GenBank/DDBJ databases">
        <title>Evolutionary priming and transition to the ectomycorrhizal habit in an iconic lineage of mushroom-forming fungi: is preadaptation a requirement?</title>
        <authorList>
            <consortium name="DOE Joint Genome Institute"/>
            <person name="Looney B.P."/>
            <person name="Miyauchi S."/>
            <person name="Morin E."/>
            <person name="Drula E."/>
            <person name="Courty P.E."/>
            <person name="Chicoki N."/>
            <person name="Fauchery L."/>
            <person name="Kohler A."/>
            <person name="Kuo A."/>
            <person name="LaButti K."/>
            <person name="Pangilinan J."/>
            <person name="Lipzen A."/>
            <person name="Riley R."/>
            <person name="Andreopoulos W."/>
            <person name="He G."/>
            <person name="Johnson J."/>
            <person name="Barry K.W."/>
            <person name="Grigoriev I.V."/>
            <person name="Nagy L."/>
            <person name="Hibbett D."/>
            <person name="Henrissat B."/>
            <person name="Matheny P.B."/>
            <person name="Labbe J."/>
            <person name="Martin A.F."/>
        </authorList>
    </citation>
    <scope>NUCLEOTIDE SEQUENCE</scope>
    <source>
        <strain evidence="1">BPL698</strain>
    </source>
</reference>
<accession>A0ACC0TRB2</accession>
<sequence>MHHSVNAHVTVLSRPSMAPSITITNGHTNVPVRVPHLMPFHIQHTGPAPVSTYFRIRPQMGPEPPSSTLETCPASGNSQTEPTTAAADTDVALKEMENTPVASRVNVPNNMTSEGAHADAKTPAPLCAPRTGPIRCLSRSAKRFVSSFRGRTVHGVEVPLPTGYAGIVLRGDANGKALADTSKARRRRIARQRRRNPTEAEDDADGEMPMFAEDGASVRELKPSARFDSFVLWHPDIPVNEGEDEYLRSLSEWLDIAAEIHQSETLPS</sequence>